<feature type="chain" id="PRO_5046690896" description="Periplasmic binding protein domain-containing protein" evidence="3">
    <location>
        <begin position="27"/>
        <end position="637"/>
    </location>
</feature>
<evidence type="ECO:0000256" key="2">
    <source>
        <dbReference type="ARBA" id="ARBA00007639"/>
    </source>
</evidence>
<dbReference type="PANTHER" id="PTHR30036">
    <property type="entry name" value="D-XYLOSE-BINDING PERIPLASMIC PROTEIN"/>
    <property type="match status" value="1"/>
</dbReference>
<accession>A0ABP9P4T4</accession>
<dbReference type="EMBL" id="BAABJO010000047">
    <property type="protein sequence ID" value="GAA5140289.1"/>
    <property type="molecule type" value="Genomic_DNA"/>
</dbReference>
<evidence type="ECO:0000256" key="3">
    <source>
        <dbReference type="SAM" id="SignalP"/>
    </source>
</evidence>
<feature type="signal peptide" evidence="3">
    <location>
        <begin position="1"/>
        <end position="26"/>
    </location>
</feature>
<evidence type="ECO:0000259" key="4">
    <source>
        <dbReference type="Pfam" id="PF13407"/>
    </source>
</evidence>
<organism evidence="5 6">
    <name type="scientific">Pseudonocardia adelaidensis</name>
    <dbReference type="NCBI Taxonomy" id="648754"/>
    <lineage>
        <taxon>Bacteria</taxon>
        <taxon>Bacillati</taxon>
        <taxon>Actinomycetota</taxon>
        <taxon>Actinomycetes</taxon>
        <taxon>Pseudonocardiales</taxon>
        <taxon>Pseudonocardiaceae</taxon>
        <taxon>Pseudonocardia</taxon>
    </lineage>
</organism>
<protein>
    <recommendedName>
        <fullName evidence="4">Periplasmic binding protein domain-containing protein</fullName>
    </recommendedName>
</protein>
<feature type="domain" description="Periplasmic binding protein" evidence="4">
    <location>
        <begin position="341"/>
        <end position="593"/>
    </location>
</feature>
<sequence>MVVWPSRRSQMSIVTVAACLGLAACATTPGPTNPVQNPNQSKVAVGMVTHGQANDPFWAQAKQGAEQAASDFNVDLRYSAPPTTDPQAQAQLITDAAGQKPAAMVVTIPDPAVLAGPIKQAADAGTPVIVANVGVNQLDQVGALTFVGQDDALAGQQAGTAMGQAGVNRAVCVIHEEQNTALTDRCSGFQQQLAMTGGTVAVVHVNGSDQQGAQTAIANALTQDPAVNGVLATGIQGFSAASAAITGLNAGGRVKLGTFDVSVENPDDLTAVQNGEALFVVDQQPFLQGYDAVQVAAFQARFGQHPFRPIYTGPSLVTTDNAAKVTSLYQGLGKQEQRISVAMVTHGQGFDPFWALIRKGAEQAASDFNVDLAYASPATTNPDEQAKLIIEAGGKNPAAMVVTIPDPGVLTAPIKQASGSGLPVVVMNIGATLLDQVGAITYVGQDETLAGQEAGTAMAQAGVTHGLCIIHEEQNIALTDRCNGFQQQLSSTGGTVTVLHVNGSQLHDAQQAVASELQQDPSINGVLATGLPGFSAAGGALQSQNAFGKVKLGSFDVSTTNLTAVQNGQAQFAVDQQPFLQGYDAVQVAAFQARFGQHPFRPIYTGPSLITKANSAQVLKLYQGNAPVLVQQGGYPS</sequence>
<comment type="subcellular location">
    <subcellularLocation>
        <location evidence="1">Cell envelope</location>
    </subcellularLocation>
</comment>
<proteinExistence type="inferred from homology"/>
<dbReference type="Pfam" id="PF13407">
    <property type="entry name" value="Peripla_BP_4"/>
    <property type="match status" value="2"/>
</dbReference>
<dbReference type="SUPFAM" id="SSF53822">
    <property type="entry name" value="Periplasmic binding protein-like I"/>
    <property type="match status" value="2"/>
</dbReference>
<evidence type="ECO:0000313" key="5">
    <source>
        <dbReference type="EMBL" id="GAA5140289.1"/>
    </source>
</evidence>
<keyword evidence="6" id="KW-1185">Reference proteome</keyword>
<comment type="caution">
    <text evidence="5">The sequence shown here is derived from an EMBL/GenBank/DDBJ whole genome shotgun (WGS) entry which is preliminary data.</text>
</comment>
<dbReference type="PANTHER" id="PTHR30036:SF7">
    <property type="entry name" value="ABC TRANSPORTER PERIPLASMIC-BINDING PROTEIN YPHF"/>
    <property type="match status" value="1"/>
</dbReference>
<feature type="domain" description="Periplasmic binding protein" evidence="4">
    <location>
        <begin position="45"/>
        <end position="300"/>
    </location>
</feature>
<dbReference type="InterPro" id="IPR050555">
    <property type="entry name" value="Bact_Solute-Bind_Prot2"/>
</dbReference>
<dbReference type="Gene3D" id="3.40.50.2300">
    <property type="match status" value="4"/>
</dbReference>
<dbReference type="RefSeq" id="WP_345612557.1">
    <property type="nucleotide sequence ID" value="NZ_BAABJO010000047.1"/>
</dbReference>
<dbReference type="InterPro" id="IPR028082">
    <property type="entry name" value="Peripla_BP_I"/>
</dbReference>
<dbReference type="PROSITE" id="PS51257">
    <property type="entry name" value="PROKAR_LIPOPROTEIN"/>
    <property type="match status" value="1"/>
</dbReference>
<comment type="similarity">
    <text evidence="2">Belongs to the bacterial solute-binding protein 2 family.</text>
</comment>
<dbReference type="Proteomes" id="UP001500804">
    <property type="component" value="Unassembled WGS sequence"/>
</dbReference>
<dbReference type="InterPro" id="IPR025997">
    <property type="entry name" value="SBP_2_dom"/>
</dbReference>
<gene>
    <name evidence="5" type="ORF">GCM10023320_77750</name>
</gene>
<name>A0ABP9P4T4_9PSEU</name>
<reference evidence="6" key="1">
    <citation type="journal article" date="2019" name="Int. J. Syst. Evol. Microbiol.">
        <title>The Global Catalogue of Microorganisms (GCM) 10K type strain sequencing project: providing services to taxonomists for standard genome sequencing and annotation.</title>
        <authorList>
            <consortium name="The Broad Institute Genomics Platform"/>
            <consortium name="The Broad Institute Genome Sequencing Center for Infectious Disease"/>
            <person name="Wu L."/>
            <person name="Ma J."/>
        </authorList>
    </citation>
    <scope>NUCLEOTIDE SEQUENCE [LARGE SCALE GENOMIC DNA]</scope>
    <source>
        <strain evidence="6">JCM 18302</strain>
    </source>
</reference>
<keyword evidence="3" id="KW-0732">Signal</keyword>
<evidence type="ECO:0000313" key="6">
    <source>
        <dbReference type="Proteomes" id="UP001500804"/>
    </source>
</evidence>
<evidence type="ECO:0000256" key="1">
    <source>
        <dbReference type="ARBA" id="ARBA00004196"/>
    </source>
</evidence>